<organism evidence="1 2">
    <name type="scientific">Hominisplanchenecus murintestinalis</name>
    <dbReference type="NCBI Taxonomy" id="2941517"/>
    <lineage>
        <taxon>Bacteria</taxon>
        <taxon>Bacillati</taxon>
        <taxon>Bacillota</taxon>
        <taxon>Clostridia</taxon>
        <taxon>Lachnospirales</taxon>
        <taxon>Lachnospiraceae</taxon>
        <taxon>Hominisplanchenecus</taxon>
    </lineage>
</organism>
<dbReference type="EMBL" id="SRZB01000003">
    <property type="protein sequence ID" value="TGY00046.1"/>
    <property type="molecule type" value="Genomic_DNA"/>
</dbReference>
<evidence type="ECO:0000313" key="1">
    <source>
        <dbReference type="EMBL" id="TGY00046.1"/>
    </source>
</evidence>
<name>A0AC61R1T8_9FIRM</name>
<evidence type="ECO:0000313" key="2">
    <source>
        <dbReference type="Proteomes" id="UP000307720"/>
    </source>
</evidence>
<sequence>MEIRARAAVPMLLGVPAMKYSQAMGTFHSFTNCFLAKWILTKIKLICGRDEGTLENLKSIGIEENVQLCADGAFTMADDARCNEMVDGVCRADEFYRACGSADSRLVGISISSVVEKKCGKINIDYKGIMVDFIDKLNRAGYKVLIIANGARINSQKPRNNDLMICDAVYEGVKDKRMVRWYHKEMEAEEIRAYLGKCRFLVASRFHAMIGALEQKVPVLRVGWSHKYQEVLDFFHLGQYAIDFSNLTAESLEQEFYKFAECEDEIRGKIEESYEAVMESSRKNIEYVGAIVDEIVAKSAKKKKILDYKNPDKYLGTHVACRKGYAQDEGIRENAASGGMVTALLCHLLKTGQIDGAWVTKTKVENGVLGYDTFIAVTEEEIRGASSSIYMNIPLLKHVDIVRNFDGKVAVVMTPCMLHGLEKLMEKDAGLREKIVLKLGLYCSGNHSDKATLLSLEQSKVSLDGAERLYYRRGHWRGLSSVVYKDGSEKTFSYSKTICAYKNAYFFEKGSCMTCQDHFALAADISFGDIWLKEMKGNPIKHTSCVIRNEKA</sequence>
<comment type="caution">
    <text evidence="1">The sequence shown here is derived from an EMBL/GenBank/DDBJ whole genome shotgun (WGS) entry which is preliminary data.</text>
</comment>
<accession>A0AC61R1T8</accession>
<keyword evidence="2" id="KW-1185">Reference proteome</keyword>
<reference evidence="1" key="1">
    <citation type="submission" date="2019-04" db="EMBL/GenBank/DDBJ databases">
        <title>Microbes associate with the intestines of laboratory mice.</title>
        <authorList>
            <person name="Navarre W."/>
            <person name="Wong E."/>
            <person name="Huang K."/>
            <person name="Tropini C."/>
            <person name="Ng K."/>
            <person name="Yu B."/>
        </authorList>
    </citation>
    <scope>NUCLEOTIDE SEQUENCE</scope>
    <source>
        <strain evidence="1">NM72_1-8</strain>
    </source>
</reference>
<protein>
    <submittedName>
        <fullName evidence="1">Uncharacterized protein</fullName>
    </submittedName>
</protein>
<proteinExistence type="predicted"/>
<gene>
    <name evidence="1" type="ORF">E5357_03235</name>
</gene>
<dbReference type="Proteomes" id="UP000307720">
    <property type="component" value="Unassembled WGS sequence"/>
</dbReference>